<keyword evidence="6" id="KW-1185">Reference proteome</keyword>
<dbReference type="Pfam" id="PF13458">
    <property type="entry name" value="Peripla_BP_6"/>
    <property type="match status" value="1"/>
</dbReference>
<evidence type="ECO:0000256" key="2">
    <source>
        <dbReference type="ARBA" id="ARBA00022729"/>
    </source>
</evidence>
<dbReference type="SUPFAM" id="SSF53822">
    <property type="entry name" value="Periplasmic binding protein-like I"/>
    <property type="match status" value="1"/>
</dbReference>
<dbReference type="EMBL" id="CBTJ020000020">
    <property type="protein sequence ID" value="CDI01301.1"/>
    <property type="molecule type" value="Genomic_DNA"/>
</dbReference>
<evidence type="ECO:0000256" key="3">
    <source>
        <dbReference type="SAM" id="SignalP"/>
    </source>
</evidence>
<accession>W6M1K9</accession>
<proteinExistence type="inferred from homology"/>
<feature type="domain" description="Leucine-binding protein" evidence="4">
    <location>
        <begin position="53"/>
        <end position="215"/>
    </location>
</feature>
<feature type="chain" id="PRO_5004879888" evidence="3">
    <location>
        <begin position="44"/>
        <end position="428"/>
    </location>
</feature>
<dbReference type="Proteomes" id="UP000035760">
    <property type="component" value="Unassembled WGS sequence"/>
</dbReference>
<keyword evidence="2 3" id="KW-0732">Signal</keyword>
<dbReference type="RefSeq" id="WP_048670415.1">
    <property type="nucleotide sequence ID" value="NZ_CBTJ020000020.1"/>
</dbReference>
<feature type="signal peptide" evidence="3">
    <location>
        <begin position="1"/>
        <end position="43"/>
    </location>
</feature>
<name>W6M1K9_9GAMM</name>
<dbReference type="InterPro" id="IPR028081">
    <property type="entry name" value="Leu-bd"/>
</dbReference>
<dbReference type="PANTHER" id="PTHR47235">
    <property type="entry name" value="BLR6548 PROTEIN"/>
    <property type="match status" value="1"/>
</dbReference>
<comment type="caution">
    <text evidence="5">The sequence shown here is derived from an EMBL/GenBank/DDBJ whole genome shotgun (WGS) entry which is preliminary data.</text>
</comment>
<evidence type="ECO:0000259" key="4">
    <source>
        <dbReference type="Pfam" id="PF13458"/>
    </source>
</evidence>
<dbReference type="STRING" id="1400863.BN873_150089"/>
<evidence type="ECO:0000313" key="6">
    <source>
        <dbReference type="Proteomes" id="UP000035760"/>
    </source>
</evidence>
<reference evidence="5" key="2">
    <citation type="submission" date="2014-03" db="EMBL/GenBank/DDBJ databases">
        <title>Candidatus Competibacter-lineage genomes retrieved from metagenomes reveal functional metabolic diversity.</title>
        <authorList>
            <person name="McIlroy S.J."/>
            <person name="Albertsen M."/>
            <person name="Andresen E.K."/>
            <person name="Saunders A.M."/>
            <person name="Kristiansen R."/>
            <person name="Stokholm-Bjerregaard M."/>
            <person name="Nielsen K.L."/>
            <person name="Nielsen P.H."/>
        </authorList>
    </citation>
    <scope>NUCLEOTIDE SEQUENCE</scope>
    <source>
        <strain evidence="5">Run_A_D11</strain>
    </source>
</reference>
<dbReference type="InterPro" id="IPR028082">
    <property type="entry name" value="Peripla_BP_I"/>
</dbReference>
<dbReference type="PANTHER" id="PTHR47235:SF1">
    <property type="entry name" value="BLR6548 PROTEIN"/>
    <property type="match status" value="1"/>
</dbReference>
<comment type="similarity">
    <text evidence="1">Belongs to the leucine-binding protein family.</text>
</comment>
<evidence type="ECO:0000256" key="1">
    <source>
        <dbReference type="ARBA" id="ARBA00010062"/>
    </source>
</evidence>
<protein>
    <submittedName>
        <fullName evidence="5">ABC-type branched-chain amino acid transport system, periplasmic component</fullName>
    </submittedName>
</protein>
<evidence type="ECO:0000313" key="5">
    <source>
        <dbReference type="EMBL" id="CDI01301.1"/>
    </source>
</evidence>
<dbReference type="Gene3D" id="3.40.50.2300">
    <property type="match status" value="2"/>
</dbReference>
<reference evidence="5" key="1">
    <citation type="submission" date="2013-07" db="EMBL/GenBank/DDBJ databases">
        <authorList>
            <person name="McIlroy S."/>
        </authorList>
    </citation>
    <scope>NUCLEOTIDE SEQUENCE [LARGE SCALE GENOMIC DNA]</scope>
    <source>
        <strain evidence="5">Run_A_D11</strain>
    </source>
</reference>
<sequence>MAMQQFRPASKNAKSSGLQGAKVSSAVLTLLLSLCLTPALSQAEEPGVTDKIIRIGASTQLEGDLKMFGQNTKLGMEAALAGQTVQKRTIQFEQLNDFYEPDKAIENTKQLISKGIFAIVNSCGTPTVRAALPILAENKIPMFAPYTGAGFTGPGDVLNFRAPYTKELESLTETALANGVKPSEICAYVQNDGFGMSGIKGIREALVKQPGTETIVAKLDQILNQVGDNPNRNGIGPVGVYPKDIIVAKPGYDSLKKWEKDSGAHCRLVMTVAVFAPTAEFIGYAHYKNESWVFSSISLLVGDMFTKQLKEKGVQDKVITTQVVPALDSPLPIVTEARKNLGTNLNYTSLESYIVGKLFVAILQAIDGPLTRENFLKAAHRQPYDIGGIKVDFTTDNQGSDFVGFTLLRDGRFVPVSPQDPELVKLFK</sequence>
<organism evidence="5 6">
    <name type="scientific">Candidatus Competibacter denitrificans Run_A_D11</name>
    <dbReference type="NCBI Taxonomy" id="1400863"/>
    <lineage>
        <taxon>Bacteria</taxon>
        <taxon>Pseudomonadati</taxon>
        <taxon>Pseudomonadota</taxon>
        <taxon>Gammaproteobacteria</taxon>
        <taxon>Candidatus Competibacteraceae</taxon>
        <taxon>Candidatus Competibacter</taxon>
    </lineage>
</organism>
<gene>
    <name evidence="5" type="ORF">BN873_150089</name>
</gene>
<dbReference type="AlphaFoldDB" id="W6M1K9"/>
<dbReference type="OrthoDB" id="9147078at2"/>